<gene>
    <name evidence="1" type="ORF">A2997_02590</name>
</gene>
<organism evidence="1 2">
    <name type="scientific">Candidatus Nomurabacteria bacterium RIFCSPLOWO2_01_FULL_36_10b</name>
    <dbReference type="NCBI Taxonomy" id="1801766"/>
    <lineage>
        <taxon>Bacteria</taxon>
        <taxon>Candidatus Nomuraibacteriota</taxon>
    </lineage>
</organism>
<dbReference type="Proteomes" id="UP000179448">
    <property type="component" value="Unassembled WGS sequence"/>
</dbReference>
<accession>A0A1F6WNN8</accession>
<name>A0A1F6WNN8_9BACT</name>
<evidence type="ECO:0000313" key="2">
    <source>
        <dbReference type="Proteomes" id="UP000179448"/>
    </source>
</evidence>
<evidence type="ECO:0000313" key="1">
    <source>
        <dbReference type="EMBL" id="OGI83355.1"/>
    </source>
</evidence>
<sequence>MEKFKIDYNFFHTIHEVFNTVCCLLRKNGVGDINGGCLSIFSTEDSGLIGIFPIGISPLPKWGKVLKEVEKILRTLFAATDEIASGDCSTNFNIKKGRPGGIKGAECIWIFESDALPEINESIACAIAIALEPGMRTDNGQSVARMKRIFSIIYEQVGNRNPLVRKVIEKIVRVNAHAGEYFGDLIPPPVTQQ</sequence>
<protein>
    <submittedName>
        <fullName evidence="1">Uncharacterized protein</fullName>
    </submittedName>
</protein>
<dbReference type="AlphaFoldDB" id="A0A1F6WNN8"/>
<comment type="caution">
    <text evidence="1">The sequence shown here is derived from an EMBL/GenBank/DDBJ whole genome shotgun (WGS) entry which is preliminary data.</text>
</comment>
<reference evidence="1 2" key="1">
    <citation type="journal article" date="2016" name="Nat. Commun.">
        <title>Thousands of microbial genomes shed light on interconnected biogeochemical processes in an aquifer system.</title>
        <authorList>
            <person name="Anantharaman K."/>
            <person name="Brown C.T."/>
            <person name="Hug L.A."/>
            <person name="Sharon I."/>
            <person name="Castelle C.J."/>
            <person name="Probst A.J."/>
            <person name="Thomas B.C."/>
            <person name="Singh A."/>
            <person name="Wilkins M.J."/>
            <person name="Karaoz U."/>
            <person name="Brodie E.L."/>
            <person name="Williams K.H."/>
            <person name="Hubbard S.S."/>
            <person name="Banfield J.F."/>
        </authorList>
    </citation>
    <scope>NUCLEOTIDE SEQUENCE [LARGE SCALE GENOMIC DNA]</scope>
</reference>
<dbReference type="EMBL" id="MFUQ01000019">
    <property type="protein sequence ID" value="OGI83355.1"/>
    <property type="molecule type" value="Genomic_DNA"/>
</dbReference>
<proteinExistence type="predicted"/>